<dbReference type="GO" id="GO:0043565">
    <property type="term" value="F:sequence-specific DNA binding"/>
    <property type="evidence" value="ECO:0007669"/>
    <property type="project" value="InterPro"/>
</dbReference>
<keyword evidence="2" id="KW-0238">DNA-binding</keyword>
<dbReference type="Proteomes" id="UP000188388">
    <property type="component" value="Unassembled WGS sequence"/>
</dbReference>
<dbReference type="PROSITE" id="PS00041">
    <property type="entry name" value="HTH_ARAC_FAMILY_1"/>
    <property type="match status" value="1"/>
</dbReference>
<evidence type="ECO:0000313" key="5">
    <source>
        <dbReference type="EMBL" id="SIT56824.1"/>
    </source>
</evidence>
<proteinExistence type="predicted"/>
<dbReference type="Gene3D" id="3.40.50.880">
    <property type="match status" value="1"/>
</dbReference>
<dbReference type="InterPro" id="IPR009057">
    <property type="entry name" value="Homeodomain-like_sf"/>
</dbReference>
<keyword evidence="6" id="KW-1185">Reference proteome</keyword>
<dbReference type="InterPro" id="IPR018062">
    <property type="entry name" value="HTH_AraC-typ_CS"/>
</dbReference>
<keyword evidence="3" id="KW-0804">Transcription</keyword>
<dbReference type="GO" id="GO:0003700">
    <property type="term" value="F:DNA-binding transcription factor activity"/>
    <property type="evidence" value="ECO:0007669"/>
    <property type="project" value="InterPro"/>
</dbReference>
<evidence type="ECO:0000259" key="4">
    <source>
        <dbReference type="PROSITE" id="PS01124"/>
    </source>
</evidence>
<keyword evidence="1" id="KW-0805">Transcription regulation</keyword>
<dbReference type="PANTHER" id="PTHR43130:SF3">
    <property type="entry name" value="HTH-TYPE TRANSCRIPTIONAL REGULATOR RV1931C"/>
    <property type="match status" value="1"/>
</dbReference>
<evidence type="ECO:0000313" key="6">
    <source>
        <dbReference type="Proteomes" id="UP000188388"/>
    </source>
</evidence>
<dbReference type="SUPFAM" id="SSF52317">
    <property type="entry name" value="Class I glutamine amidotransferase-like"/>
    <property type="match status" value="1"/>
</dbReference>
<dbReference type="Gene3D" id="1.10.10.60">
    <property type="entry name" value="Homeodomain-like"/>
    <property type="match status" value="1"/>
</dbReference>
<feature type="domain" description="HTH araC/xylS-type" evidence="4">
    <location>
        <begin position="238"/>
        <end position="336"/>
    </location>
</feature>
<dbReference type="SMART" id="SM00342">
    <property type="entry name" value="HTH_ARAC"/>
    <property type="match status" value="1"/>
</dbReference>
<evidence type="ECO:0000256" key="3">
    <source>
        <dbReference type="ARBA" id="ARBA00023163"/>
    </source>
</evidence>
<dbReference type="Pfam" id="PF01965">
    <property type="entry name" value="DJ-1_PfpI"/>
    <property type="match status" value="1"/>
</dbReference>
<evidence type="ECO:0000256" key="1">
    <source>
        <dbReference type="ARBA" id="ARBA00023015"/>
    </source>
</evidence>
<dbReference type="STRING" id="1631249.BQ8794_30273"/>
<dbReference type="PANTHER" id="PTHR43130">
    <property type="entry name" value="ARAC-FAMILY TRANSCRIPTIONAL REGULATOR"/>
    <property type="match status" value="1"/>
</dbReference>
<sequence>MSRLTLFEMIGTFGSDPSLVLIMADPIVAAIAFDGISPFHLSVPCLVFAEDRAALGLPRFEFRVCAIEGGPIRTDAGLTISVPHGLSALDGADIVIVPSWKNLEVPPPAALIEALRRAHRRGALIVGLCLGTFAVAATGLLSGRRAATHWAFSDQLQALYPDILVEPEVLYIDNGDVLTSAGVAAGLDCCLHIIRARYGAEAALRLARQIVLSPHRQGGQAQFIERPIARTGNADRFTQALDTVCKTLGETHSLDSVAATAGLTRRTFTRRFQKTIGTSFGDWLIDQRVALAQRLLEITEKSMDMIAFEAGFGSATSLRQHFAARLRTTPAQYRREFSKNAQERVAR</sequence>
<dbReference type="PROSITE" id="PS01124">
    <property type="entry name" value="HTH_ARAC_FAMILY_2"/>
    <property type="match status" value="1"/>
</dbReference>
<dbReference type="InterPro" id="IPR052158">
    <property type="entry name" value="INH-QAR"/>
</dbReference>
<dbReference type="CDD" id="cd03137">
    <property type="entry name" value="GATase1_AraC_1"/>
    <property type="match status" value="1"/>
</dbReference>
<organism evidence="5 6">
    <name type="scientific">Mesorhizobium prunaredense</name>
    <dbReference type="NCBI Taxonomy" id="1631249"/>
    <lineage>
        <taxon>Bacteria</taxon>
        <taxon>Pseudomonadati</taxon>
        <taxon>Pseudomonadota</taxon>
        <taxon>Alphaproteobacteria</taxon>
        <taxon>Hyphomicrobiales</taxon>
        <taxon>Phyllobacteriaceae</taxon>
        <taxon>Mesorhizobium</taxon>
    </lineage>
</organism>
<dbReference type="Pfam" id="PF12833">
    <property type="entry name" value="HTH_18"/>
    <property type="match status" value="1"/>
</dbReference>
<name>A0A1R3VC20_9HYPH</name>
<accession>A0A1R3VC20</accession>
<reference evidence="6" key="1">
    <citation type="submission" date="2017-01" db="EMBL/GenBank/DDBJ databases">
        <authorList>
            <person name="Brunel B."/>
        </authorList>
    </citation>
    <scope>NUCLEOTIDE SEQUENCE [LARGE SCALE GENOMIC DNA]</scope>
</reference>
<dbReference type="SUPFAM" id="SSF46689">
    <property type="entry name" value="Homeodomain-like"/>
    <property type="match status" value="2"/>
</dbReference>
<gene>
    <name evidence="5" type="ORF">BQ8794_30273</name>
</gene>
<protein>
    <submittedName>
        <fullName evidence="5">AraC family transcriptional regulator</fullName>
    </submittedName>
</protein>
<dbReference type="EMBL" id="FTPD01000023">
    <property type="protein sequence ID" value="SIT56824.1"/>
    <property type="molecule type" value="Genomic_DNA"/>
</dbReference>
<dbReference type="InterPro" id="IPR002818">
    <property type="entry name" value="DJ-1/PfpI"/>
</dbReference>
<dbReference type="AlphaFoldDB" id="A0A1R3VC20"/>
<evidence type="ECO:0000256" key="2">
    <source>
        <dbReference type="ARBA" id="ARBA00023125"/>
    </source>
</evidence>
<dbReference type="InterPro" id="IPR029062">
    <property type="entry name" value="Class_I_gatase-like"/>
</dbReference>
<dbReference type="InterPro" id="IPR018060">
    <property type="entry name" value="HTH_AraC"/>
</dbReference>